<comment type="caution">
    <text evidence="1">The sequence shown here is derived from an EMBL/GenBank/DDBJ whole genome shotgun (WGS) entry which is preliminary data.</text>
</comment>
<name>A0A4R2LIN7_9BACE</name>
<reference evidence="1 2" key="1">
    <citation type="submission" date="2019-03" db="EMBL/GenBank/DDBJ databases">
        <title>Genomic Encyclopedia of Type Strains, Phase IV (KMG-IV): sequencing the most valuable type-strain genomes for metagenomic binning, comparative biology and taxonomic classification.</title>
        <authorList>
            <person name="Goeker M."/>
        </authorList>
    </citation>
    <scope>NUCLEOTIDE SEQUENCE [LARGE SCALE GENOMIC DNA]</scope>
    <source>
        <strain evidence="1 2">DSM 23917</strain>
    </source>
</reference>
<protein>
    <submittedName>
        <fullName evidence="1">Uncharacterized protein</fullName>
    </submittedName>
</protein>
<proteinExistence type="predicted"/>
<evidence type="ECO:0000313" key="1">
    <source>
        <dbReference type="EMBL" id="TCO89240.1"/>
    </source>
</evidence>
<dbReference type="EMBL" id="SLXB01000021">
    <property type="protein sequence ID" value="TCO89240.1"/>
    <property type="molecule type" value="Genomic_DNA"/>
</dbReference>
<dbReference type="Proteomes" id="UP000295600">
    <property type="component" value="Unassembled WGS sequence"/>
</dbReference>
<gene>
    <name evidence="1" type="ORF">EV202_12136</name>
</gene>
<sequence>MSAEKLYSKPWNIYFRTWDTYPEVWDREYFPYSQTFSADKENFFCGHRKLFLPTEIMYDIETIAGNRYIPATGMQ</sequence>
<accession>A0A4R2LIN7</accession>
<organism evidence="1 2">
    <name type="scientific">Prevotella heparinolytica</name>
    <dbReference type="NCBI Taxonomy" id="28113"/>
    <lineage>
        <taxon>Bacteria</taxon>
        <taxon>Pseudomonadati</taxon>
        <taxon>Bacteroidota</taxon>
        <taxon>Bacteroidia</taxon>
        <taxon>Bacteroidales</taxon>
        <taxon>Bacteroidaceae</taxon>
        <taxon>Bacteroides</taxon>
    </lineage>
</organism>
<dbReference type="RefSeq" id="WP_131927070.1">
    <property type="nucleotide sequence ID" value="NZ_JBQMXT010000017.1"/>
</dbReference>
<evidence type="ECO:0000313" key="2">
    <source>
        <dbReference type="Proteomes" id="UP000295600"/>
    </source>
</evidence>
<dbReference type="AlphaFoldDB" id="A0A4R2LIN7"/>